<dbReference type="EMBL" id="CP001338">
    <property type="protein sequence ID" value="ACL16787.1"/>
    <property type="molecule type" value="Genomic_DNA"/>
</dbReference>
<protein>
    <submittedName>
        <fullName evidence="1">Uncharacterized protein</fullName>
    </submittedName>
</protein>
<evidence type="ECO:0000313" key="1">
    <source>
        <dbReference type="EMBL" id="ACL16787.1"/>
    </source>
</evidence>
<proteinExistence type="predicted"/>
<organism evidence="1 2">
    <name type="scientific">Methanosphaerula palustris (strain ATCC BAA-1556 / DSM 19958 / E1-9c)</name>
    <dbReference type="NCBI Taxonomy" id="521011"/>
    <lineage>
        <taxon>Archaea</taxon>
        <taxon>Methanobacteriati</taxon>
        <taxon>Methanobacteriota</taxon>
        <taxon>Stenosarchaea group</taxon>
        <taxon>Methanomicrobia</taxon>
        <taxon>Methanomicrobiales</taxon>
        <taxon>Methanoregulaceae</taxon>
        <taxon>Methanosphaerula</taxon>
    </lineage>
</organism>
<evidence type="ECO:0000313" key="2">
    <source>
        <dbReference type="Proteomes" id="UP000002457"/>
    </source>
</evidence>
<name>B8GI47_METPE</name>
<keyword evidence="2" id="KW-1185">Reference proteome</keyword>
<dbReference type="HOGENOM" id="CLU_2299369_0_0_2"/>
<dbReference type="Proteomes" id="UP000002457">
    <property type="component" value="Chromosome"/>
</dbReference>
<gene>
    <name evidence="1" type="ordered locus">Mpal_1464</name>
</gene>
<sequence>MLRAGMGKRCRRDCHGFLSIRFFCVYSIASREWQASQSRAPVPQSRYLAGLNRKSKHRPTLQGIRFIDSREMIPGRGGVSARYFRAASRSQTLQICRVPR</sequence>
<dbReference type="KEGG" id="mpl:Mpal_1464"/>
<accession>B8GI47</accession>
<reference evidence="1 2" key="1">
    <citation type="journal article" date="2015" name="Genome Announc.">
        <title>Complete Genome Sequence of Methanosphaerula palustris E1-9CT, a Hydrogenotrophic Methanogen Isolated from a Minerotrophic Fen Peatland.</title>
        <authorList>
            <person name="Cadillo-Quiroz H."/>
            <person name="Browne P."/>
            <person name="Kyrpides N."/>
            <person name="Woyke T."/>
            <person name="Goodwin L."/>
            <person name="Detter C."/>
            <person name="Yavitt J.B."/>
            <person name="Zinder S.H."/>
        </authorList>
    </citation>
    <scope>NUCLEOTIDE SEQUENCE [LARGE SCALE GENOMIC DNA]</scope>
    <source>
        <strain evidence="2">ATCC BAA-1556 / DSM 19958 / E1-9c</strain>
    </source>
</reference>
<dbReference type="AlphaFoldDB" id="B8GI47"/>